<dbReference type="PANTHER" id="PTHR24292:SF54">
    <property type="entry name" value="CYP9F3-RELATED"/>
    <property type="match status" value="1"/>
</dbReference>
<evidence type="ECO:0000256" key="7">
    <source>
        <dbReference type="ARBA" id="ARBA00022723"/>
    </source>
</evidence>
<gene>
    <name evidence="16" type="ORF">ONB1V03_LOCUS10574</name>
</gene>
<proteinExistence type="inferred from homology"/>
<dbReference type="InterPro" id="IPR050476">
    <property type="entry name" value="Insect_CytP450_Detox"/>
</dbReference>
<dbReference type="SUPFAM" id="SSF48264">
    <property type="entry name" value="Cytochrome P450"/>
    <property type="match status" value="2"/>
</dbReference>
<evidence type="ECO:0000256" key="15">
    <source>
        <dbReference type="RuleBase" id="RU000461"/>
    </source>
</evidence>
<dbReference type="OrthoDB" id="2789670at2759"/>
<keyword evidence="6 14" id="KW-0349">Heme</keyword>
<dbReference type="Gene3D" id="1.10.630.10">
    <property type="entry name" value="Cytochrome P450"/>
    <property type="match status" value="2"/>
</dbReference>
<feature type="binding site" description="axial binding residue" evidence="14">
    <location>
        <position position="560"/>
    </location>
    <ligand>
        <name>heme</name>
        <dbReference type="ChEBI" id="CHEBI:30413"/>
    </ligand>
    <ligandPart>
        <name>Fe</name>
        <dbReference type="ChEBI" id="CHEBI:18248"/>
    </ligandPart>
</feature>
<keyword evidence="8" id="KW-0256">Endoplasmic reticulum</keyword>
<keyword evidence="13" id="KW-0472">Membrane</keyword>
<keyword evidence="11 14" id="KW-0408">Iron</keyword>
<evidence type="ECO:0000256" key="11">
    <source>
        <dbReference type="ARBA" id="ARBA00023004"/>
    </source>
</evidence>
<dbReference type="AlphaFoldDB" id="A0A7R9M5F5"/>
<dbReference type="InterPro" id="IPR036396">
    <property type="entry name" value="Cyt_P450_sf"/>
</dbReference>
<dbReference type="GO" id="GO:0005506">
    <property type="term" value="F:iron ion binding"/>
    <property type="evidence" value="ECO:0007669"/>
    <property type="project" value="InterPro"/>
</dbReference>
<evidence type="ECO:0000256" key="13">
    <source>
        <dbReference type="ARBA" id="ARBA00023136"/>
    </source>
</evidence>
<evidence type="ECO:0000256" key="1">
    <source>
        <dbReference type="ARBA" id="ARBA00001971"/>
    </source>
</evidence>
<evidence type="ECO:0000256" key="6">
    <source>
        <dbReference type="ARBA" id="ARBA00022617"/>
    </source>
</evidence>
<evidence type="ECO:0000256" key="2">
    <source>
        <dbReference type="ARBA" id="ARBA00003690"/>
    </source>
</evidence>
<dbReference type="PRINTS" id="PR00465">
    <property type="entry name" value="EP450IV"/>
</dbReference>
<dbReference type="Pfam" id="PF00067">
    <property type="entry name" value="p450"/>
    <property type="match status" value="3"/>
</dbReference>
<evidence type="ECO:0000256" key="10">
    <source>
        <dbReference type="ARBA" id="ARBA00023002"/>
    </source>
</evidence>
<evidence type="ECO:0008006" key="18">
    <source>
        <dbReference type="Google" id="ProtNLM"/>
    </source>
</evidence>
<evidence type="ECO:0000256" key="9">
    <source>
        <dbReference type="ARBA" id="ARBA00022848"/>
    </source>
</evidence>
<organism evidence="16">
    <name type="scientific">Oppiella nova</name>
    <dbReference type="NCBI Taxonomy" id="334625"/>
    <lineage>
        <taxon>Eukaryota</taxon>
        <taxon>Metazoa</taxon>
        <taxon>Ecdysozoa</taxon>
        <taxon>Arthropoda</taxon>
        <taxon>Chelicerata</taxon>
        <taxon>Arachnida</taxon>
        <taxon>Acari</taxon>
        <taxon>Acariformes</taxon>
        <taxon>Sarcoptiformes</taxon>
        <taxon>Oribatida</taxon>
        <taxon>Brachypylina</taxon>
        <taxon>Oppioidea</taxon>
        <taxon>Oppiidae</taxon>
        <taxon>Oppiella</taxon>
    </lineage>
</organism>
<dbReference type="GO" id="GO:0004497">
    <property type="term" value="F:monooxygenase activity"/>
    <property type="evidence" value="ECO:0007669"/>
    <property type="project" value="UniProtKB-KW"/>
</dbReference>
<dbReference type="PROSITE" id="PS00086">
    <property type="entry name" value="CYTOCHROME_P450"/>
    <property type="match status" value="1"/>
</dbReference>
<dbReference type="EMBL" id="CAJPVJ010007269">
    <property type="protein sequence ID" value="CAG2171110.1"/>
    <property type="molecule type" value="Genomic_DNA"/>
</dbReference>
<dbReference type="GO" id="GO:0016705">
    <property type="term" value="F:oxidoreductase activity, acting on paired donors, with incorporation or reduction of molecular oxygen"/>
    <property type="evidence" value="ECO:0007669"/>
    <property type="project" value="InterPro"/>
</dbReference>
<evidence type="ECO:0000256" key="3">
    <source>
        <dbReference type="ARBA" id="ARBA00004174"/>
    </source>
</evidence>
<evidence type="ECO:0000256" key="12">
    <source>
        <dbReference type="ARBA" id="ARBA00023033"/>
    </source>
</evidence>
<dbReference type="GO" id="GO:0005789">
    <property type="term" value="C:endoplasmic reticulum membrane"/>
    <property type="evidence" value="ECO:0007669"/>
    <property type="project" value="UniProtKB-SubCell"/>
</dbReference>
<reference evidence="16" key="1">
    <citation type="submission" date="2020-11" db="EMBL/GenBank/DDBJ databases">
        <authorList>
            <person name="Tran Van P."/>
        </authorList>
    </citation>
    <scope>NUCLEOTIDE SEQUENCE</scope>
</reference>
<keyword evidence="9" id="KW-0492">Microsome</keyword>
<dbReference type="GO" id="GO:0020037">
    <property type="term" value="F:heme binding"/>
    <property type="evidence" value="ECO:0007669"/>
    <property type="project" value="InterPro"/>
</dbReference>
<evidence type="ECO:0000256" key="8">
    <source>
        <dbReference type="ARBA" id="ARBA00022824"/>
    </source>
</evidence>
<evidence type="ECO:0000256" key="14">
    <source>
        <dbReference type="PIRSR" id="PIRSR602403-1"/>
    </source>
</evidence>
<dbReference type="Proteomes" id="UP000728032">
    <property type="component" value="Unassembled WGS sequence"/>
</dbReference>
<evidence type="ECO:0000313" key="17">
    <source>
        <dbReference type="Proteomes" id="UP000728032"/>
    </source>
</evidence>
<keyword evidence="17" id="KW-1185">Reference proteome</keyword>
<evidence type="ECO:0000313" key="16">
    <source>
        <dbReference type="EMBL" id="CAD7653923.1"/>
    </source>
</evidence>
<comment type="subcellular location">
    <subcellularLocation>
        <location evidence="4">Endoplasmic reticulum membrane</location>
        <topology evidence="4">Peripheral membrane protein</topology>
    </subcellularLocation>
    <subcellularLocation>
        <location evidence="3">Microsome membrane</location>
        <topology evidence="3">Peripheral membrane protein</topology>
    </subcellularLocation>
</comment>
<keyword evidence="10 15" id="KW-0560">Oxidoreductase</keyword>
<comment type="function">
    <text evidence="2">May be involved in the metabolism of insect hormones and in the breakdown of synthetic insecticides.</text>
</comment>
<dbReference type="InterPro" id="IPR002403">
    <property type="entry name" value="Cyt_P450_E_grp-IV"/>
</dbReference>
<protein>
    <recommendedName>
        <fullName evidence="18">Cytochrome P450</fullName>
    </recommendedName>
</protein>
<comment type="similarity">
    <text evidence="5 15">Belongs to the cytochrome P450 family.</text>
</comment>
<name>A0A7R9M5F5_9ACAR</name>
<keyword evidence="12 15" id="KW-0503">Monooxygenase</keyword>
<dbReference type="PRINTS" id="PR00385">
    <property type="entry name" value="P450"/>
</dbReference>
<dbReference type="EMBL" id="OC922094">
    <property type="protein sequence ID" value="CAD7653923.1"/>
    <property type="molecule type" value="Genomic_DNA"/>
</dbReference>
<keyword evidence="7 14" id="KW-0479">Metal-binding</keyword>
<evidence type="ECO:0000256" key="5">
    <source>
        <dbReference type="ARBA" id="ARBA00010617"/>
    </source>
</evidence>
<dbReference type="InterPro" id="IPR017972">
    <property type="entry name" value="Cyt_P450_CS"/>
</dbReference>
<dbReference type="InterPro" id="IPR001128">
    <property type="entry name" value="Cyt_P450"/>
</dbReference>
<accession>A0A7R9M5F5</accession>
<dbReference type="PANTHER" id="PTHR24292">
    <property type="entry name" value="CYTOCHROME P450"/>
    <property type="match status" value="1"/>
</dbReference>
<comment type="cofactor">
    <cofactor evidence="1 14">
        <name>heme</name>
        <dbReference type="ChEBI" id="CHEBI:30413"/>
    </cofactor>
</comment>
<sequence length="584" mass="66393">MWWIWSRDFRYWASRGIPGPTPIPIFVPHLHLEVNWYSKYGKMYGYYRGHRPVLTVAEPELIKSILIRDFNSFTDRNVGQPIDPTMASNIGQACGDEWRRLRHIISPAFTTGRMKRMYPSIRQCIRDLQTHLDACAQDRRPLNVMEMFGNFTMDVVATCAYFIGNVPILSISDLSLVKRILITDFHVFSERSTRITVTCAFVMKAIWGRVQYDKSRILLSPGHTGAKFRQIYTHLSAMVDNESVPSESSYDSASIDKPRSVAVVDVARLLQAFSCNVYPACGLSIDVRPYDEPENRLSAHLCRFLQIDIRKNLVSVGLPEFATNWPTIGDYRVMTNLIDVFRKYIPERRRGGVLGESGYKCFIFSELALLDPAPSIGIPVYTSTELLAMAFAFSTAGIAGTACTLTACIFELILNLRCAYIVIRATLTVTNSDYYNIMWPQMAPVCRVVLNPATQRRLYSEIVGPNNDGSYEACERLPYLDAVVSETLRLHSPIVPLLRAILALPYQRVNTSRSRFTPYTIQVEYYSEPYKFNPDRFMPENAPTLVPYAYLPFGAGRRSCIGTRFGLFVIKRVFVSPDRTLPLP</sequence>
<evidence type="ECO:0000256" key="4">
    <source>
        <dbReference type="ARBA" id="ARBA00004406"/>
    </source>
</evidence>